<feature type="domain" description="HTH tetR-type" evidence="5">
    <location>
        <begin position="22"/>
        <end position="82"/>
    </location>
</feature>
<dbReference type="EMBL" id="SADE01000001">
    <property type="protein sequence ID" value="RVU38869.1"/>
    <property type="molecule type" value="Genomic_DNA"/>
</dbReference>
<dbReference type="PROSITE" id="PS50977">
    <property type="entry name" value="HTH_TETR_2"/>
    <property type="match status" value="1"/>
</dbReference>
<dbReference type="Gene3D" id="1.10.357.10">
    <property type="entry name" value="Tetracycline Repressor, domain 2"/>
    <property type="match status" value="1"/>
</dbReference>
<organism evidence="6 7">
    <name type="scientific">Hwanghaeella grinnelliae</name>
    <dbReference type="NCBI Taxonomy" id="2500179"/>
    <lineage>
        <taxon>Bacteria</taxon>
        <taxon>Pseudomonadati</taxon>
        <taxon>Pseudomonadota</taxon>
        <taxon>Alphaproteobacteria</taxon>
        <taxon>Rhodospirillales</taxon>
        <taxon>Rhodospirillaceae</taxon>
        <taxon>Hwanghaeella</taxon>
    </lineage>
</organism>
<dbReference type="RefSeq" id="WP_127764240.1">
    <property type="nucleotide sequence ID" value="NZ_SADE01000001.1"/>
</dbReference>
<dbReference type="SUPFAM" id="SSF46689">
    <property type="entry name" value="Homeodomain-like"/>
    <property type="match status" value="1"/>
</dbReference>
<keyword evidence="7" id="KW-1185">Reference proteome</keyword>
<evidence type="ECO:0000256" key="4">
    <source>
        <dbReference type="PROSITE-ProRule" id="PRU00335"/>
    </source>
</evidence>
<evidence type="ECO:0000259" key="5">
    <source>
        <dbReference type="PROSITE" id="PS50977"/>
    </source>
</evidence>
<dbReference type="GO" id="GO:0003677">
    <property type="term" value="F:DNA binding"/>
    <property type="evidence" value="ECO:0007669"/>
    <property type="project" value="UniProtKB-UniRule"/>
</dbReference>
<dbReference type="Proteomes" id="UP000287447">
    <property type="component" value="Unassembled WGS sequence"/>
</dbReference>
<evidence type="ECO:0000313" key="6">
    <source>
        <dbReference type="EMBL" id="RVU38869.1"/>
    </source>
</evidence>
<gene>
    <name evidence="6" type="ORF">EOI86_06280</name>
</gene>
<comment type="caution">
    <text evidence="6">The sequence shown here is derived from an EMBL/GenBank/DDBJ whole genome shotgun (WGS) entry which is preliminary data.</text>
</comment>
<evidence type="ECO:0000256" key="1">
    <source>
        <dbReference type="ARBA" id="ARBA00023015"/>
    </source>
</evidence>
<keyword evidence="1" id="KW-0805">Transcription regulation</keyword>
<dbReference type="InterPro" id="IPR001647">
    <property type="entry name" value="HTH_TetR"/>
</dbReference>
<dbReference type="Pfam" id="PF00440">
    <property type="entry name" value="TetR_N"/>
    <property type="match status" value="1"/>
</dbReference>
<accession>A0A3S2VRN2</accession>
<dbReference type="InterPro" id="IPR009057">
    <property type="entry name" value="Homeodomain-like_sf"/>
</dbReference>
<dbReference type="OrthoDB" id="2356263at2"/>
<dbReference type="PANTHER" id="PTHR47506:SF1">
    <property type="entry name" value="HTH-TYPE TRANSCRIPTIONAL REGULATOR YJDC"/>
    <property type="match status" value="1"/>
</dbReference>
<dbReference type="PANTHER" id="PTHR47506">
    <property type="entry name" value="TRANSCRIPTIONAL REGULATORY PROTEIN"/>
    <property type="match status" value="1"/>
</dbReference>
<keyword evidence="3" id="KW-0804">Transcription</keyword>
<name>A0A3S2VRN2_9PROT</name>
<keyword evidence="2 4" id="KW-0238">DNA-binding</keyword>
<feature type="DNA-binding region" description="H-T-H motif" evidence="4">
    <location>
        <begin position="45"/>
        <end position="64"/>
    </location>
</feature>
<evidence type="ECO:0000256" key="2">
    <source>
        <dbReference type="ARBA" id="ARBA00023125"/>
    </source>
</evidence>
<protein>
    <submittedName>
        <fullName evidence="6">TetR/AcrR family transcriptional regulator</fullName>
    </submittedName>
</protein>
<dbReference type="AlphaFoldDB" id="A0A3S2VRN2"/>
<dbReference type="PRINTS" id="PR00455">
    <property type="entry name" value="HTHTETR"/>
</dbReference>
<evidence type="ECO:0000256" key="3">
    <source>
        <dbReference type="ARBA" id="ARBA00023163"/>
    </source>
</evidence>
<sequence length="213" mass="23011">MAKQRAPKVQDLTQERAGALREERRAAIIEAAKSVFMRNGLEKASMRTIATEANCTTGAIYPYFQGKEEIYGAVLTESLDLLQDYIRTCIAAAETPPARARAGLTAFYDYYQDRPDELALGLYLFQGLGPNGLTKELDRALNAQLADLFTLLTDACAKAGLPDPAKTAGGGIAQAVGTLVLERTGRIRLVGQSSQDLMYAFLDQAFAGLQATP</sequence>
<reference evidence="7" key="1">
    <citation type="submission" date="2019-01" db="EMBL/GenBank/DDBJ databases">
        <title>Gri0909 isolated from a small marine red alga.</title>
        <authorList>
            <person name="Kim J."/>
            <person name="Jeong S.E."/>
            <person name="Jeon C.O."/>
        </authorList>
    </citation>
    <scope>NUCLEOTIDE SEQUENCE [LARGE SCALE GENOMIC DNA]</scope>
    <source>
        <strain evidence="7">Gri0909</strain>
    </source>
</reference>
<proteinExistence type="predicted"/>
<evidence type="ECO:0000313" key="7">
    <source>
        <dbReference type="Proteomes" id="UP000287447"/>
    </source>
</evidence>